<sequence length="316" mass="35384">MKTVLIAGAGQLGSRHLQGVKTSKHELDIWVYDLSEDSLAVAEERYNQVESDNKTAHFVNSLDLVPAELDVVIVASSSKPRYTIVSQLLSTHSVKYLVLEKFLFPKLSDYSEIDELLKKKGVMTWVNCPRRMWEGYEYIKSLIVPELPVEYTFEGGEWGMCCNTIHFVDIFMALNGAASFEFCIDDLEQEVVDSKRPGYVEIHGTERFTTANGSVLRLTSTTAFDGVSRSIIKNGNNIIEYFEGKGEIVVNGELKNVPVHYQSGLSGILIDELLEKGSCRLANYEQSASYHVAYLSKIAPFINKIKGWTSESCPIT</sequence>
<proteinExistence type="predicted"/>
<evidence type="ECO:0000259" key="1">
    <source>
        <dbReference type="Pfam" id="PF01408"/>
    </source>
</evidence>
<evidence type="ECO:0000313" key="4">
    <source>
        <dbReference type="Proteomes" id="UP000323717"/>
    </source>
</evidence>
<dbReference type="Pfam" id="PF01408">
    <property type="entry name" value="GFO_IDH_MocA"/>
    <property type="match status" value="1"/>
</dbReference>
<dbReference type="InterPro" id="IPR036291">
    <property type="entry name" value="NAD(P)-bd_dom_sf"/>
</dbReference>
<dbReference type="GO" id="GO:0000166">
    <property type="term" value="F:nucleotide binding"/>
    <property type="evidence" value="ECO:0007669"/>
    <property type="project" value="InterPro"/>
</dbReference>
<accession>A0A139L505</accession>
<dbReference type="EMBL" id="VWLE01000258">
    <property type="protein sequence ID" value="KAA3948328.1"/>
    <property type="molecule type" value="Genomic_DNA"/>
</dbReference>
<comment type="caution">
    <text evidence="2">The sequence shown here is derived from an EMBL/GenBank/DDBJ whole genome shotgun (WGS) entry which is preliminary data.</text>
</comment>
<reference evidence="2 4" key="1">
    <citation type="journal article" date="2019" name="Nat. Med.">
        <title>A library of human gut bacterial isolates paired with longitudinal multiomics data enables mechanistic microbiome research.</title>
        <authorList>
            <person name="Poyet M."/>
            <person name="Groussin M."/>
            <person name="Gibbons S.M."/>
            <person name="Avila-Pacheco J."/>
            <person name="Jiang X."/>
            <person name="Kearney S.M."/>
            <person name="Perrotta A.R."/>
            <person name="Berdy B."/>
            <person name="Zhao S."/>
            <person name="Lieberman T.D."/>
            <person name="Swanson P.K."/>
            <person name="Smith M."/>
            <person name="Roesemann S."/>
            <person name="Alexander J.E."/>
            <person name="Rich S.A."/>
            <person name="Livny J."/>
            <person name="Vlamakis H."/>
            <person name="Clish C."/>
            <person name="Bullock K."/>
            <person name="Deik A."/>
            <person name="Scott J."/>
            <person name="Pierce K.A."/>
            <person name="Xavier R.J."/>
            <person name="Alm E.J."/>
        </authorList>
    </citation>
    <scope>NUCLEOTIDE SEQUENCE [LARGE SCALE GENOMIC DNA]</scope>
    <source>
        <strain evidence="2 4">BIOML-A163</strain>
    </source>
</reference>
<dbReference type="Gene3D" id="3.40.50.720">
    <property type="entry name" value="NAD(P)-binding Rossmann-like Domain"/>
    <property type="match status" value="1"/>
</dbReference>
<dbReference type="AlphaFoldDB" id="A0A139L505"/>
<protein>
    <submittedName>
        <fullName evidence="2">Dehydrogenase</fullName>
    </submittedName>
    <submittedName>
        <fullName evidence="3">Gfo/Idh/MocA family oxidoreductase</fullName>
    </submittedName>
</protein>
<evidence type="ECO:0000313" key="2">
    <source>
        <dbReference type="EMBL" id="KAA3948328.1"/>
    </source>
</evidence>
<dbReference type="EMBL" id="JAQNZF010000033">
    <property type="protein sequence ID" value="MDC2744564.1"/>
    <property type="molecule type" value="Genomic_DNA"/>
</dbReference>
<dbReference type="InterPro" id="IPR000683">
    <property type="entry name" value="Gfo/Idh/MocA-like_OxRdtase_N"/>
</dbReference>
<dbReference type="SUPFAM" id="SSF51735">
    <property type="entry name" value="NAD(P)-binding Rossmann-fold domains"/>
    <property type="match status" value="1"/>
</dbReference>
<gene>
    <name evidence="2" type="ORF">F3D71_16845</name>
    <name evidence="3" type="ORF">PO382_20320</name>
</gene>
<feature type="domain" description="Gfo/Idh/MocA-like oxidoreductase N-terminal" evidence="1">
    <location>
        <begin position="3"/>
        <end position="127"/>
    </location>
</feature>
<dbReference type="Proteomes" id="UP000323717">
    <property type="component" value="Unassembled WGS sequence"/>
</dbReference>
<evidence type="ECO:0000313" key="3">
    <source>
        <dbReference type="EMBL" id="MDC2744564.1"/>
    </source>
</evidence>
<reference evidence="3" key="2">
    <citation type="submission" date="2022-10" db="EMBL/GenBank/DDBJ databases">
        <title>Human gut microbiome strain richness.</title>
        <authorList>
            <person name="Chen-Liaw A."/>
        </authorList>
    </citation>
    <scope>NUCLEOTIDE SEQUENCE</scope>
    <source>
        <strain evidence="3">BSD2780120875st1_E1_BSD2780120875_150330</strain>
    </source>
</reference>
<name>A0A139L505_BACOV</name>
<organism evidence="2 4">
    <name type="scientific">Bacteroides ovatus</name>
    <dbReference type="NCBI Taxonomy" id="28116"/>
    <lineage>
        <taxon>Bacteria</taxon>
        <taxon>Pseudomonadati</taxon>
        <taxon>Bacteroidota</taxon>
        <taxon>Bacteroidia</taxon>
        <taxon>Bacteroidales</taxon>
        <taxon>Bacteroidaceae</taxon>
        <taxon>Bacteroides</taxon>
    </lineage>
</organism>
<dbReference type="RefSeq" id="WP_008777046.1">
    <property type="nucleotide sequence ID" value="NZ_CAXTIO010000018.1"/>
</dbReference>
<dbReference type="Proteomes" id="UP001219389">
    <property type="component" value="Unassembled WGS sequence"/>
</dbReference>